<dbReference type="SUPFAM" id="SSF47413">
    <property type="entry name" value="lambda repressor-like DNA-binding domains"/>
    <property type="match status" value="1"/>
</dbReference>
<keyword evidence="2" id="KW-1185">Reference proteome</keyword>
<name>A0ABP5F5M2_9ACTN</name>
<evidence type="ECO:0000313" key="2">
    <source>
        <dbReference type="Proteomes" id="UP001500751"/>
    </source>
</evidence>
<gene>
    <name evidence="1" type="ORF">GCM10009839_05570</name>
</gene>
<reference evidence="2" key="1">
    <citation type="journal article" date="2019" name="Int. J. Syst. Evol. Microbiol.">
        <title>The Global Catalogue of Microorganisms (GCM) 10K type strain sequencing project: providing services to taxonomists for standard genome sequencing and annotation.</title>
        <authorList>
            <consortium name="The Broad Institute Genomics Platform"/>
            <consortium name="The Broad Institute Genome Sequencing Center for Infectious Disease"/>
            <person name="Wu L."/>
            <person name="Ma J."/>
        </authorList>
    </citation>
    <scope>NUCLEOTIDE SEQUENCE [LARGE SCALE GENOMIC DNA]</scope>
    <source>
        <strain evidence="2">JCM 16014</strain>
    </source>
</reference>
<evidence type="ECO:0000313" key="1">
    <source>
        <dbReference type="EMBL" id="GAA2013665.1"/>
    </source>
</evidence>
<comment type="caution">
    <text evidence="1">The sequence shown here is derived from an EMBL/GenBank/DDBJ whole genome shotgun (WGS) entry which is preliminary data.</text>
</comment>
<organism evidence="1 2">
    <name type="scientific">Catenulispora yoronensis</name>
    <dbReference type="NCBI Taxonomy" id="450799"/>
    <lineage>
        <taxon>Bacteria</taxon>
        <taxon>Bacillati</taxon>
        <taxon>Actinomycetota</taxon>
        <taxon>Actinomycetes</taxon>
        <taxon>Catenulisporales</taxon>
        <taxon>Catenulisporaceae</taxon>
        <taxon>Catenulispora</taxon>
    </lineage>
</organism>
<dbReference type="RefSeq" id="WP_344663861.1">
    <property type="nucleotide sequence ID" value="NZ_BAAAQN010000002.1"/>
</dbReference>
<dbReference type="InterPro" id="IPR010982">
    <property type="entry name" value="Lambda_DNA-bd_dom_sf"/>
</dbReference>
<proteinExistence type="predicted"/>
<dbReference type="EMBL" id="BAAAQN010000002">
    <property type="protein sequence ID" value="GAA2013665.1"/>
    <property type="molecule type" value="Genomic_DNA"/>
</dbReference>
<protein>
    <recommendedName>
        <fullName evidence="3">HTH cro/C1-type domain-containing protein</fullName>
    </recommendedName>
</protein>
<dbReference type="Proteomes" id="UP001500751">
    <property type="component" value="Unassembled WGS sequence"/>
</dbReference>
<accession>A0ABP5F5M2</accession>
<evidence type="ECO:0008006" key="3">
    <source>
        <dbReference type="Google" id="ProtNLM"/>
    </source>
</evidence>
<sequence length="283" mass="31077">MTAYPGFAVILQRVLEHRGADEDWLADSSGLAPAAVRAVLDGAVPDPEQLHVLAHALGYHVEDLFVLADIPVPVELTPLDPQASGPVNGLVERVDLLPPDQRRTIHALVAGLPQEPRPVPDGRVRPVPSVAEAGFSAALMTLLIHNRNLGSRVAYAMACMTHGRMYLARTTYRSMTDRPTQLKPDWILSIAAVVGIPAGDLSAMTGVPLPEEPLRGERRTAELRDLLWNCRRLTADQATQVRDTADAMFVPVPEDASKEEWRRYYRAADGVWWGAPRVPEDQD</sequence>